<comment type="caution">
    <text evidence="11">The sequence shown here is derived from an EMBL/GenBank/DDBJ whole genome shotgun (WGS) entry which is preliminary data.</text>
</comment>
<reference evidence="11 12" key="1">
    <citation type="submission" date="2019-03" db="EMBL/GenBank/DDBJ databases">
        <title>Genomic Encyclopedia of Type Strains, Phase IV (KMG-IV): sequencing the most valuable type-strain genomes for metagenomic binning, comparative biology and taxonomic classification.</title>
        <authorList>
            <person name="Goeker M."/>
        </authorList>
    </citation>
    <scope>NUCLEOTIDE SEQUENCE [LARGE SCALE GENOMIC DNA]</scope>
    <source>
        <strain evidence="11 12">DSM 16998</strain>
    </source>
</reference>
<dbReference type="SMART" id="SM00388">
    <property type="entry name" value="HisKA"/>
    <property type="match status" value="1"/>
</dbReference>
<dbReference type="Pfam" id="PF02518">
    <property type="entry name" value="HATPase_c"/>
    <property type="match status" value="1"/>
</dbReference>
<feature type="domain" description="PAS" evidence="10">
    <location>
        <begin position="25"/>
        <end position="95"/>
    </location>
</feature>
<dbReference type="PANTHER" id="PTHR43065">
    <property type="entry name" value="SENSOR HISTIDINE KINASE"/>
    <property type="match status" value="1"/>
</dbReference>
<dbReference type="SUPFAM" id="SSF47384">
    <property type="entry name" value="Homodimeric domain of signal transducing histidine kinase"/>
    <property type="match status" value="1"/>
</dbReference>
<dbReference type="PRINTS" id="PR00344">
    <property type="entry name" value="BCTRLSENSOR"/>
</dbReference>
<evidence type="ECO:0000256" key="2">
    <source>
        <dbReference type="ARBA" id="ARBA00012438"/>
    </source>
</evidence>
<name>A0A4R6QQI5_9BURK</name>
<dbReference type="InterPro" id="IPR000014">
    <property type="entry name" value="PAS"/>
</dbReference>
<dbReference type="FunCoup" id="A0A4R6QQI5">
    <property type="interactions" value="354"/>
</dbReference>
<evidence type="ECO:0000256" key="6">
    <source>
        <dbReference type="ARBA" id="ARBA00022777"/>
    </source>
</evidence>
<dbReference type="Pfam" id="PF00512">
    <property type="entry name" value="HisKA"/>
    <property type="match status" value="1"/>
</dbReference>
<evidence type="ECO:0000256" key="3">
    <source>
        <dbReference type="ARBA" id="ARBA00022553"/>
    </source>
</evidence>
<dbReference type="SMART" id="SM00387">
    <property type="entry name" value="HATPase_c"/>
    <property type="match status" value="1"/>
</dbReference>
<evidence type="ECO:0000256" key="1">
    <source>
        <dbReference type="ARBA" id="ARBA00000085"/>
    </source>
</evidence>
<dbReference type="CDD" id="cd00130">
    <property type="entry name" value="PAS"/>
    <property type="match status" value="1"/>
</dbReference>
<comment type="catalytic activity">
    <reaction evidence="1">
        <text>ATP + protein L-histidine = ADP + protein N-phospho-L-histidine.</text>
        <dbReference type="EC" id="2.7.13.3"/>
    </reaction>
</comment>
<keyword evidence="8" id="KW-0902">Two-component regulatory system</keyword>
<dbReference type="CDD" id="cd00082">
    <property type="entry name" value="HisKA"/>
    <property type="match status" value="1"/>
</dbReference>
<dbReference type="RefSeq" id="WP_133700224.1">
    <property type="nucleotide sequence ID" value="NZ_SNXS01000002.1"/>
</dbReference>
<dbReference type="OrthoDB" id="224978at2"/>
<dbReference type="InterPro" id="IPR003661">
    <property type="entry name" value="HisK_dim/P_dom"/>
</dbReference>
<evidence type="ECO:0000256" key="8">
    <source>
        <dbReference type="ARBA" id="ARBA00023012"/>
    </source>
</evidence>
<sequence length="405" mass="44101">MTEAERVLHWSGPPESPIAALHSLDPALLALTLEHISTRVAVIDRGHRYSYLNREALKFMGLPAEQVVGRHMSEVLDAALYQGFVPLLDRVFGGETLHIEGWVDYQRQGRRFREQTLFPFTAADGSIPAVIVCGLDHTEQRLNEQLWQASEALKSEQIARQRDALRQSEKLSAMGSLLAGVAHELNNPLAIVMGRASLLEERLQDRGADAQTCADLQRIREAAERCGRIVRTFLNMARSRPTERGTVHLQGLVQAAADMLAYSYRSHGISLELAMAQDLPSLQADGDQLGQVVLNLLVNAQQALAAHEGERRVQVSTGLRPAADEETPAQLWLRIADNGPGIAAAARARLFEPFFTTKTEGSGTGLGLSLSRSVAREHGGELALEPAGATGGASFLLTLPLPRPT</sequence>
<keyword evidence="12" id="KW-1185">Reference proteome</keyword>
<dbReference type="Gene3D" id="3.30.450.20">
    <property type="entry name" value="PAS domain"/>
    <property type="match status" value="1"/>
</dbReference>
<dbReference type="Pfam" id="PF08448">
    <property type="entry name" value="PAS_4"/>
    <property type="match status" value="1"/>
</dbReference>
<evidence type="ECO:0000313" key="11">
    <source>
        <dbReference type="EMBL" id="TDP72782.1"/>
    </source>
</evidence>
<dbReference type="InterPro" id="IPR003594">
    <property type="entry name" value="HATPase_dom"/>
</dbReference>
<dbReference type="InParanoid" id="A0A4R6QQI5"/>
<evidence type="ECO:0000256" key="7">
    <source>
        <dbReference type="ARBA" id="ARBA00022840"/>
    </source>
</evidence>
<dbReference type="InterPro" id="IPR005467">
    <property type="entry name" value="His_kinase_dom"/>
</dbReference>
<dbReference type="PROSITE" id="PS50109">
    <property type="entry name" value="HIS_KIN"/>
    <property type="match status" value="1"/>
</dbReference>
<dbReference type="InterPro" id="IPR035965">
    <property type="entry name" value="PAS-like_dom_sf"/>
</dbReference>
<dbReference type="SMART" id="SM00091">
    <property type="entry name" value="PAS"/>
    <property type="match status" value="1"/>
</dbReference>
<keyword evidence="7" id="KW-0067">ATP-binding</keyword>
<dbReference type="SUPFAM" id="SSF55785">
    <property type="entry name" value="PYP-like sensor domain (PAS domain)"/>
    <property type="match status" value="1"/>
</dbReference>
<dbReference type="Proteomes" id="UP000295361">
    <property type="component" value="Unassembled WGS sequence"/>
</dbReference>
<evidence type="ECO:0000313" key="12">
    <source>
        <dbReference type="Proteomes" id="UP000295361"/>
    </source>
</evidence>
<dbReference type="Gene3D" id="3.30.565.10">
    <property type="entry name" value="Histidine kinase-like ATPase, C-terminal domain"/>
    <property type="match status" value="1"/>
</dbReference>
<accession>A0A4R6QQI5</accession>
<evidence type="ECO:0000259" key="10">
    <source>
        <dbReference type="PROSITE" id="PS50112"/>
    </source>
</evidence>
<dbReference type="GO" id="GO:0005524">
    <property type="term" value="F:ATP binding"/>
    <property type="evidence" value="ECO:0007669"/>
    <property type="project" value="UniProtKB-KW"/>
</dbReference>
<dbReference type="EC" id="2.7.13.3" evidence="2"/>
<dbReference type="PROSITE" id="PS50112">
    <property type="entry name" value="PAS"/>
    <property type="match status" value="1"/>
</dbReference>
<gene>
    <name evidence="11" type="ORF">DES47_102527</name>
</gene>
<proteinExistence type="predicted"/>
<dbReference type="InterPro" id="IPR036890">
    <property type="entry name" value="HATPase_C_sf"/>
</dbReference>
<evidence type="ECO:0000256" key="4">
    <source>
        <dbReference type="ARBA" id="ARBA00022679"/>
    </source>
</evidence>
<dbReference type="EMBL" id="SNXS01000002">
    <property type="protein sequence ID" value="TDP72782.1"/>
    <property type="molecule type" value="Genomic_DNA"/>
</dbReference>
<evidence type="ECO:0000256" key="5">
    <source>
        <dbReference type="ARBA" id="ARBA00022741"/>
    </source>
</evidence>
<dbReference type="InterPro" id="IPR013656">
    <property type="entry name" value="PAS_4"/>
</dbReference>
<dbReference type="InterPro" id="IPR036097">
    <property type="entry name" value="HisK_dim/P_sf"/>
</dbReference>
<protein>
    <recommendedName>
        <fullName evidence="2">histidine kinase</fullName>
        <ecNumber evidence="2">2.7.13.3</ecNumber>
    </recommendedName>
</protein>
<dbReference type="AlphaFoldDB" id="A0A4R6QQI5"/>
<dbReference type="GO" id="GO:0000155">
    <property type="term" value="F:phosphorelay sensor kinase activity"/>
    <property type="evidence" value="ECO:0007669"/>
    <property type="project" value="InterPro"/>
</dbReference>
<dbReference type="InterPro" id="IPR004358">
    <property type="entry name" value="Sig_transdc_His_kin-like_C"/>
</dbReference>
<keyword evidence="3" id="KW-0597">Phosphoprotein</keyword>
<evidence type="ECO:0000259" key="9">
    <source>
        <dbReference type="PROSITE" id="PS50109"/>
    </source>
</evidence>
<keyword evidence="6" id="KW-0418">Kinase</keyword>
<feature type="domain" description="Histidine kinase" evidence="9">
    <location>
        <begin position="180"/>
        <end position="403"/>
    </location>
</feature>
<dbReference type="Gene3D" id="1.10.287.130">
    <property type="match status" value="1"/>
</dbReference>
<organism evidence="11 12">
    <name type="scientific">Roseateles toxinivorans</name>
    <dbReference type="NCBI Taxonomy" id="270368"/>
    <lineage>
        <taxon>Bacteria</taxon>
        <taxon>Pseudomonadati</taxon>
        <taxon>Pseudomonadota</taxon>
        <taxon>Betaproteobacteria</taxon>
        <taxon>Burkholderiales</taxon>
        <taxon>Sphaerotilaceae</taxon>
        <taxon>Roseateles</taxon>
    </lineage>
</organism>
<dbReference type="NCBIfam" id="TIGR00229">
    <property type="entry name" value="sensory_box"/>
    <property type="match status" value="1"/>
</dbReference>
<keyword evidence="4" id="KW-0808">Transferase</keyword>
<keyword evidence="5" id="KW-0547">Nucleotide-binding</keyword>
<dbReference type="SUPFAM" id="SSF55874">
    <property type="entry name" value="ATPase domain of HSP90 chaperone/DNA topoisomerase II/histidine kinase"/>
    <property type="match status" value="1"/>
</dbReference>
<dbReference type="PANTHER" id="PTHR43065:SF10">
    <property type="entry name" value="PEROXIDE STRESS-ACTIVATED HISTIDINE KINASE MAK3"/>
    <property type="match status" value="1"/>
</dbReference>